<accession>A0A1V2L229</accession>
<evidence type="ECO:0000259" key="1">
    <source>
        <dbReference type="Pfam" id="PF01979"/>
    </source>
</evidence>
<dbReference type="InterPro" id="IPR011059">
    <property type="entry name" value="Metal-dep_hydrolase_composite"/>
</dbReference>
<dbReference type="PANTHER" id="PTHR43135:SF3">
    <property type="entry name" value="ALPHA-D-RIBOSE 1-METHYLPHOSPHONATE 5-TRIPHOSPHATE DIPHOSPHATASE"/>
    <property type="match status" value="1"/>
</dbReference>
<sequence>MGGVTSSLVLPSANIISGEGYVFKMAVPESRSVEQMLIQYDPEHPFQSPNAGKRHRWMKMACGENPKKRFMNRPEAPKSRMGLGYLFREYMDRATRLKEEQDEWCKAVEQMNIPDTQFPHEVDIEILVGLLRGQVSSNAHCYETFDIETLLRHSKEYNFEVDALHHALDAYLIPDILKSLSWNITIATFATLWGFKKEAYQASLFSPEILNAHDLNVVLTTDHPALPGHTLVYQAQIAHNYGLPEDVAFASITGKPAGALNLDDRIGYLRVGYDADVVIWDKHPLQAGATPLKMLIDGEKVLDLAIEDGTFEQSAPKSRYTSKSIGADEEHLNEKSYLIKGISSSFLTTLEKSAESLFELLVEDGEVSCFSPSCPTTNREVIVIELEQGTIIPGITAVSEAHGLVDIPSEPSTGDGDIREYAGGSFRDSSSVMFAHNGLHLGSEHLVRALNSGVTRIITPPFRSEGQNFITGVSLAFKSSSSDLSSVLKDVVALHITLGDAGKEPSLPTISSQIAALKSLLIENKDLDNVYGRVARGELALAAHVNSKDIMIQLLRLQNELTFNLVIIGGLEAHLVSQTLVSQNVPVIVKGWRCQRKYWDERRCLTGVGGEETIISNLISAGVKVGLAYTEDLDIRMALDQIASATKASSISAKKAIEMASTNVMEIFGIEDSGKLSFVVLEGSPVEYGSRVAAIIEDGSLIRKSPQPEPAYDLYH</sequence>
<organism evidence="2 3">
    <name type="scientific">Cyberlindnera fabianii</name>
    <name type="common">Yeast</name>
    <name type="synonym">Hansenula fabianii</name>
    <dbReference type="NCBI Taxonomy" id="36022"/>
    <lineage>
        <taxon>Eukaryota</taxon>
        <taxon>Fungi</taxon>
        <taxon>Dikarya</taxon>
        <taxon>Ascomycota</taxon>
        <taxon>Saccharomycotina</taxon>
        <taxon>Saccharomycetes</taxon>
        <taxon>Phaffomycetales</taxon>
        <taxon>Phaffomycetaceae</taxon>
        <taxon>Cyberlindnera</taxon>
    </lineage>
</organism>
<dbReference type="Gene3D" id="3.20.20.140">
    <property type="entry name" value="Metal-dependent hydrolases"/>
    <property type="match status" value="2"/>
</dbReference>
<dbReference type="PANTHER" id="PTHR43135">
    <property type="entry name" value="ALPHA-D-RIBOSE 1-METHYLPHOSPHONATE 5-TRIPHOSPHATE DIPHOSPHATASE"/>
    <property type="match status" value="1"/>
</dbReference>
<dbReference type="VEuPathDB" id="FungiDB:BON22_4902"/>
<gene>
    <name evidence="2" type="ORF">BON22_4902</name>
</gene>
<dbReference type="Proteomes" id="UP000189513">
    <property type="component" value="Unassembled WGS sequence"/>
</dbReference>
<dbReference type="GO" id="GO:0016810">
    <property type="term" value="F:hydrolase activity, acting on carbon-nitrogen (but not peptide) bonds"/>
    <property type="evidence" value="ECO:0007669"/>
    <property type="project" value="InterPro"/>
</dbReference>
<dbReference type="AlphaFoldDB" id="A0A1V2L229"/>
<dbReference type="InterPro" id="IPR032466">
    <property type="entry name" value="Metal_Hydrolase"/>
</dbReference>
<evidence type="ECO:0000313" key="3">
    <source>
        <dbReference type="Proteomes" id="UP000189513"/>
    </source>
</evidence>
<evidence type="ECO:0000313" key="2">
    <source>
        <dbReference type="EMBL" id="ONH65306.1"/>
    </source>
</evidence>
<dbReference type="STRING" id="36022.A0A1V2L229"/>
<name>A0A1V2L229_CYBFA</name>
<dbReference type="Pfam" id="PF01979">
    <property type="entry name" value="Amidohydro_1"/>
    <property type="match status" value="1"/>
</dbReference>
<protein>
    <submittedName>
        <fullName evidence="2">Imidazolonepropionase</fullName>
    </submittedName>
</protein>
<dbReference type="SUPFAM" id="SSF51556">
    <property type="entry name" value="Metallo-dependent hydrolases"/>
    <property type="match status" value="1"/>
</dbReference>
<dbReference type="EMBL" id="MPUK01000012">
    <property type="protein sequence ID" value="ONH65306.1"/>
    <property type="molecule type" value="Genomic_DNA"/>
</dbReference>
<comment type="caution">
    <text evidence="2">The sequence shown here is derived from an EMBL/GenBank/DDBJ whole genome shotgun (WGS) entry which is preliminary data.</text>
</comment>
<dbReference type="InterPro" id="IPR006680">
    <property type="entry name" value="Amidohydro-rel"/>
</dbReference>
<feature type="domain" description="Amidohydrolase-related" evidence="1">
    <location>
        <begin position="209"/>
        <end position="289"/>
    </location>
</feature>
<reference evidence="3" key="1">
    <citation type="journal article" date="2017" name="Genome Announc.">
        <title>Genome sequences of Cyberlindnera fabianii 65, Pichia kudriavzevii 129, and Saccharomyces cerevisiae 131 isolated from fermented masau fruits in Zimbabwe.</title>
        <authorList>
            <person name="van Rijswijck I.M.H."/>
            <person name="Derks M.F.L."/>
            <person name="Abee T."/>
            <person name="de Ridder D."/>
            <person name="Smid E.J."/>
        </authorList>
    </citation>
    <scope>NUCLEOTIDE SEQUENCE [LARGE SCALE GENOMIC DNA]</scope>
    <source>
        <strain evidence="3">65</strain>
    </source>
</reference>
<dbReference type="InterPro" id="IPR051781">
    <property type="entry name" value="Metallo-dep_Hydrolase"/>
</dbReference>
<keyword evidence="3" id="KW-1185">Reference proteome</keyword>
<dbReference type="SUPFAM" id="SSF51338">
    <property type="entry name" value="Composite domain of metallo-dependent hydrolases"/>
    <property type="match status" value="1"/>
</dbReference>
<proteinExistence type="predicted"/>
<dbReference type="OMA" id="DGFKPYD"/>